<evidence type="ECO:0000313" key="2">
    <source>
        <dbReference type="EMBL" id="KGR74606.1"/>
    </source>
</evidence>
<dbReference type="Proteomes" id="UP000030408">
    <property type="component" value="Unassembled WGS sequence"/>
</dbReference>
<protein>
    <submittedName>
        <fullName evidence="2">Membrane protein</fullName>
    </submittedName>
</protein>
<keyword evidence="1" id="KW-0812">Transmembrane</keyword>
<sequence length="60" mass="6722">MNLLMVIFALVAIFAVVNFFQAIKEKNILALVFSVATAAIFGWFVVMTILNQGYPPQLHH</sequence>
<organism evidence="2 3">
    <name type="scientific">Ureibacillus sinduriensis BLB-1 = JCM 15800</name>
    <dbReference type="NCBI Taxonomy" id="1384057"/>
    <lineage>
        <taxon>Bacteria</taxon>
        <taxon>Bacillati</taxon>
        <taxon>Bacillota</taxon>
        <taxon>Bacilli</taxon>
        <taxon>Bacillales</taxon>
        <taxon>Caryophanaceae</taxon>
        <taxon>Ureibacillus</taxon>
    </lineage>
</organism>
<comment type="caution">
    <text evidence="2">The sequence shown here is derived from an EMBL/GenBank/DDBJ whole genome shotgun (WGS) entry which is preliminary data.</text>
</comment>
<dbReference type="RefSeq" id="WP_036201961.1">
    <property type="nucleotide sequence ID" value="NZ_AVCY01000002.1"/>
</dbReference>
<dbReference type="InterPro" id="IPR024490">
    <property type="entry name" value="DUF2759"/>
</dbReference>
<gene>
    <name evidence="2" type="ORF">CD33_16065</name>
</gene>
<dbReference type="AlphaFoldDB" id="A0A0A3HPU6"/>
<dbReference type="OrthoDB" id="2355718at2"/>
<dbReference type="EMBL" id="JPVO01000054">
    <property type="protein sequence ID" value="KGR74606.1"/>
    <property type="molecule type" value="Genomic_DNA"/>
</dbReference>
<evidence type="ECO:0000256" key="1">
    <source>
        <dbReference type="SAM" id="Phobius"/>
    </source>
</evidence>
<dbReference type="eggNOG" id="ENOG5033JJY">
    <property type="taxonomic scope" value="Bacteria"/>
</dbReference>
<name>A0A0A3HPU6_9BACL</name>
<evidence type="ECO:0000313" key="3">
    <source>
        <dbReference type="Proteomes" id="UP000030408"/>
    </source>
</evidence>
<reference evidence="2 3" key="1">
    <citation type="submission" date="2014-02" db="EMBL/GenBank/DDBJ databases">
        <title>Draft genome sequence of Lysinibacillus sinduriensis JCM 15800.</title>
        <authorList>
            <person name="Zhang F."/>
            <person name="Wang G."/>
            <person name="Zhang L."/>
        </authorList>
    </citation>
    <scope>NUCLEOTIDE SEQUENCE [LARGE SCALE GENOMIC DNA]</scope>
    <source>
        <strain evidence="2 3">JCM 15800</strain>
    </source>
</reference>
<keyword evidence="1" id="KW-1133">Transmembrane helix</keyword>
<feature type="transmembrane region" description="Helical" evidence="1">
    <location>
        <begin position="29"/>
        <end position="50"/>
    </location>
</feature>
<proteinExistence type="predicted"/>
<accession>A0A0A3HPU6</accession>
<dbReference type="Pfam" id="PF10958">
    <property type="entry name" value="DUF2759"/>
    <property type="match status" value="1"/>
</dbReference>
<keyword evidence="3" id="KW-1185">Reference proteome</keyword>
<keyword evidence="1" id="KW-0472">Membrane</keyword>